<feature type="binding site" evidence="20">
    <location>
        <position position="421"/>
    </location>
    <ligand>
        <name>acetyl-CoA</name>
        <dbReference type="ChEBI" id="CHEBI:57288"/>
    </ligand>
</feature>
<keyword evidence="15 20" id="KW-0012">Acyltransferase</keyword>
<evidence type="ECO:0000256" key="3">
    <source>
        <dbReference type="ARBA" id="ARBA00005208"/>
    </source>
</evidence>
<feature type="binding site" evidence="20">
    <location>
        <begin position="384"/>
        <end position="385"/>
    </location>
    <ligand>
        <name>acetyl-CoA</name>
        <dbReference type="ChEBI" id="CHEBI:57288"/>
    </ligand>
</feature>
<comment type="catalytic activity">
    <reaction evidence="18 20">
        <text>N-acetyl-alpha-D-glucosamine 1-phosphate + UTP + H(+) = UDP-N-acetyl-alpha-D-glucosamine + diphosphate</text>
        <dbReference type="Rhea" id="RHEA:13509"/>
        <dbReference type="ChEBI" id="CHEBI:15378"/>
        <dbReference type="ChEBI" id="CHEBI:33019"/>
        <dbReference type="ChEBI" id="CHEBI:46398"/>
        <dbReference type="ChEBI" id="CHEBI:57705"/>
        <dbReference type="ChEBI" id="CHEBI:57776"/>
        <dbReference type="EC" id="2.7.7.23"/>
    </reaction>
</comment>
<evidence type="ECO:0000256" key="13">
    <source>
        <dbReference type="ARBA" id="ARBA00022984"/>
    </source>
</evidence>
<dbReference type="Gene3D" id="2.160.10.10">
    <property type="entry name" value="Hexapeptide repeat proteins"/>
    <property type="match status" value="1"/>
</dbReference>
<dbReference type="EC" id="2.3.1.157" evidence="20"/>
<dbReference type="GO" id="GO:0019134">
    <property type="term" value="F:glucosamine-1-phosphate N-acetyltransferase activity"/>
    <property type="evidence" value="ECO:0007669"/>
    <property type="project" value="UniProtKB-UniRule"/>
</dbReference>
<keyword evidence="7 20" id="KW-0808">Transferase</keyword>
<dbReference type="RefSeq" id="WP_077865875.1">
    <property type="nucleotide sequence ID" value="NZ_LZYZ01000005.1"/>
</dbReference>
<comment type="caution">
    <text evidence="22">The sequence shown here is derived from an EMBL/GenBank/DDBJ whole genome shotgun (WGS) entry which is preliminary data.</text>
</comment>
<dbReference type="GO" id="GO:0005737">
    <property type="term" value="C:cytoplasm"/>
    <property type="evidence" value="ECO:0007669"/>
    <property type="project" value="UniProtKB-SubCell"/>
</dbReference>
<dbReference type="GO" id="GO:0008360">
    <property type="term" value="P:regulation of cell shape"/>
    <property type="evidence" value="ECO:0007669"/>
    <property type="project" value="UniProtKB-KW"/>
</dbReference>
<comment type="catalytic activity">
    <reaction evidence="17 20">
        <text>alpha-D-glucosamine 1-phosphate + acetyl-CoA = N-acetyl-alpha-D-glucosamine 1-phosphate + CoA + H(+)</text>
        <dbReference type="Rhea" id="RHEA:13725"/>
        <dbReference type="ChEBI" id="CHEBI:15378"/>
        <dbReference type="ChEBI" id="CHEBI:57287"/>
        <dbReference type="ChEBI" id="CHEBI:57288"/>
        <dbReference type="ChEBI" id="CHEBI:57776"/>
        <dbReference type="ChEBI" id="CHEBI:58516"/>
        <dbReference type="EC" id="2.3.1.157"/>
    </reaction>
</comment>
<keyword evidence="12 20" id="KW-0133">Cell shape</keyword>
<evidence type="ECO:0000256" key="19">
    <source>
        <dbReference type="ARBA" id="ARBA00049628"/>
    </source>
</evidence>
<feature type="binding site" evidence="20">
    <location>
        <position position="103"/>
    </location>
    <ligand>
        <name>Mg(2+)</name>
        <dbReference type="ChEBI" id="CHEBI:18420"/>
    </ligand>
</feature>
<dbReference type="InterPro" id="IPR011004">
    <property type="entry name" value="Trimer_LpxA-like_sf"/>
</dbReference>
<feature type="binding site" evidence="20">
    <location>
        <position position="226"/>
    </location>
    <ligand>
        <name>Mg(2+)</name>
        <dbReference type="ChEBI" id="CHEBI:18420"/>
    </ligand>
</feature>
<evidence type="ECO:0000256" key="20">
    <source>
        <dbReference type="HAMAP-Rule" id="MF_01631"/>
    </source>
</evidence>
<reference evidence="22 23" key="1">
    <citation type="submission" date="2016-05" db="EMBL/GenBank/DDBJ databases">
        <title>Microbial solvent formation.</title>
        <authorList>
            <person name="Poehlein A."/>
            <person name="Montoya Solano J.D."/>
            <person name="Flitsch S."/>
            <person name="Krabben P."/>
            <person name="Duerre P."/>
            <person name="Daniel R."/>
        </authorList>
    </citation>
    <scope>NUCLEOTIDE SEQUENCE [LARGE SCALE GENOMIC DNA]</scope>
    <source>
        <strain evidence="22 23">L1-8</strain>
    </source>
</reference>
<dbReference type="CDD" id="cd03353">
    <property type="entry name" value="LbH_GlmU_C"/>
    <property type="match status" value="1"/>
</dbReference>
<evidence type="ECO:0000256" key="18">
    <source>
        <dbReference type="ARBA" id="ARBA00048493"/>
    </source>
</evidence>
<evidence type="ECO:0000313" key="23">
    <source>
        <dbReference type="Proteomes" id="UP000191154"/>
    </source>
</evidence>
<dbReference type="NCBIfam" id="TIGR01173">
    <property type="entry name" value="glmU"/>
    <property type="match status" value="1"/>
</dbReference>
<dbReference type="PROSITE" id="PS00101">
    <property type="entry name" value="HEXAPEP_TRANSFERASES"/>
    <property type="match status" value="1"/>
</dbReference>
<feature type="domain" description="Nucleotidyl transferase" evidence="21">
    <location>
        <begin position="5"/>
        <end position="216"/>
    </location>
</feature>
<evidence type="ECO:0000256" key="12">
    <source>
        <dbReference type="ARBA" id="ARBA00022960"/>
    </source>
</evidence>
<feature type="binding site" evidence="20">
    <location>
        <begin position="8"/>
        <end position="11"/>
    </location>
    <ligand>
        <name>UDP-N-acetyl-alpha-D-glucosamine</name>
        <dbReference type="ChEBI" id="CHEBI:57705"/>
    </ligand>
</feature>
<feature type="binding site" evidence="20">
    <location>
        <position position="154"/>
    </location>
    <ligand>
        <name>UDP-N-acetyl-alpha-D-glucosamine</name>
        <dbReference type="ChEBI" id="CHEBI:57705"/>
    </ligand>
</feature>
<feature type="region of interest" description="Pyrophosphorylase" evidence="20">
    <location>
        <begin position="1"/>
        <end position="228"/>
    </location>
</feature>
<evidence type="ECO:0000256" key="14">
    <source>
        <dbReference type="ARBA" id="ARBA00023268"/>
    </source>
</evidence>
<comment type="cofactor">
    <cofactor evidence="20">
        <name>Mg(2+)</name>
        <dbReference type="ChEBI" id="CHEBI:18420"/>
    </cofactor>
    <text evidence="20">Binds 1 Mg(2+) ion per subunit.</text>
</comment>
<feature type="region of interest" description="Linker" evidence="20">
    <location>
        <begin position="229"/>
        <end position="249"/>
    </location>
</feature>
<comment type="subunit">
    <text evidence="20">Homotrimer.</text>
</comment>
<keyword evidence="6 20" id="KW-0963">Cytoplasm</keyword>
<feature type="binding site" evidence="20">
    <location>
        <position position="73"/>
    </location>
    <ligand>
        <name>UDP-N-acetyl-alpha-D-glucosamine</name>
        <dbReference type="ChEBI" id="CHEBI:57705"/>
    </ligand>
</feature>
<dbReference type="Proteomes" id="UP000191154">
    <property type="component" value="Unassembled WGS sequence"/>
</dbReference>
<dbReference type="Gene3D" id="3.90.550.10">
    <property type="entry name" value="Spore Coat Polysaccharide Biosynthesis Protein SpsA, Chain A"/>
    <property type="match status" value="1"/>
</dbReference>
<dbReference type="InterPro" id="IPR029044">
    <property type="entry name" value="Nucleotide-diphossugar_trans"/>
</dbReference>
<evidence type="ECO:0000256" key="10">
    <source>
        <dbReference type="ARBA" id="ARBA00022737"/>
    </source>
</evidence>
<dbReference type="InterPro" id="IPR038009">
    <property type="entry name" value="GlmU_C_LbH"/>
</dbReference>
<feature type="binding site" evidence="20">
    <location>
        <position position="375"/>
    </location>
    <ligand>
        <name>UDP-N-acetyl-alpha-D-glucosamine</name>
        <dbReference type="ChEBI" id="CHEBI:57705"/>
    </ligand>
</feature>
<comment type="caution">
    <text evidence="20">Lacks conserved residue(s) required for the propagation of feature annotation.</text>
</comment>
<dbReference type="GO" id="GO:0009245">
    <property type="term" value="P:lipid A biosynthetic process"/>
    <property type="evidence" value="ECO:0007669"/>
    <property type="project" value="UniProtKB-UniRule"/>
</dbReference>
<dbReference type="UniPathway" id="UPA00973"/>
<name>A0A1S8N425_CLOSA</name>
<evidence type="ECO:0000256" key="8">
    <source>
        <dbReference type="ARBA" id="ARBA00022695"/>
    </source>
</evidence>
<keyword evidence="10 20" id="KW-0677">Repeat</keyword>
<dbReference type="PANTHER" id="PTHR43584:SF3">
    <property type="entry name" value="BIFUNCTIONAL PROTEIN GLMU"/>
    <property type="match status" value="1"/>
</dbReference>
<dbReference type="STRING" id="169679.CSACC_01060"/>
<protein>
    <recommendedName>
        <fullName evidence="20">Bifunctional protein GlmU</fullName>
    </recommendedName>
    <domain>
        <recommendedName>
            <fullName evidence="20">UDP-N-acetylglucosamine pyrophosphorylase</fullName>
            <ecNumber evidence="20">2.7.7.23</ecNumber>
        </recommendedName>
        <alternativeName>
            <fullName evidence="20">N-acetylglucosamine-1-phosphate uridyltransferase</fullName>
        </alternativeName>
    </domain>
    <domain>
        <recommendedName>
            <fullName evidence="20">Glucosamine-1-phosphate N-acetyltransferase</fullName>
            <ecNumber evidence="20">2.3.1.157</ecNumber>
        </recommendedName>
    </domain>
</protein>
<feature type="binding site" evidence="20">
    <location>
        <position position="22"/>
    </location>
    <ligand>
        <name>UDP-N-acetyl-alpha-D-glucosamine</name>
        <dbReference type="ChEBI" id="CHEBI:57705"/>
    </ligand>
</feature>
<keyword evidence="14 20" id="KW-0511">Multifunctional enzyme</keyword>
<feature type="binding site" evidence="20">
    <location>
        <position position="226"/>
    </location>
    <ligand>
        <name>UDP-N-acetyl-alpha-D-glucosamine</name>
        <dbReference type="ChEBI" id="CHEBI:57705"/>
    </ligand>
</feature>
<dbReference type="GO" id="GO:0000902">
    <property type="term" value="P:cell morphogenesis"/>
    <property type="evidence" value="ECO:0007669"/>
    <property type="project" value="UniProtKB-UniRule"/>
</dbReference>
<dbReference type="InterPro" id="IPR005882">
    <property type="entry name" value="Bifunctional_GlmU"/>
</dbReference>
<keyword evidence="8 20" id="KW-0548">Nucleotidyltransferase</keyword>
<comment type="subcellular location">
    <subcellularLocation>
        <location evidence="1 20">Cytoplasm</location>
    </subcellularLocation>
</comment>
<feature type="binding site" evidence="20">
    <location>
        <position position="349"/>
    </location>
    <ligand>
        <name>UDP-N-acetyl-alpha-D-glucosamine</name>
        <dbReference type="ChEBI" id="CHEBI:57705"/>
    </ligand>
</feature>
<evidence type="ECO:0000256" key="9">
    <source>
        <dbReference type="ARBA" id="ARBA00022723"/>
    </source>
</evidence>
<dbReference type="NCBIfam" id="NF010934">
    <property type="entry name" value="PRK14354.1"/>
    <property type="match status" value="1"/>
</dbReference>
<dbReference type="GO" id="GO:0071555">
    <property type="term" value="P:cell wall organization"/>
    <property type="evidence" value="ECO:0007669"/>
    <property type="project" value="UniProtKB-KW"/>
</dbReference>
<dbReference type="SUPFAM" id="SSF53448">
    <property type="entry name" value="Nucleotide-diphospho-sugar transferases"/>
    <property type="match status" value="1"/>
</dbReference>
<feature type="region of interest" description="N-acetyltransferase" evidence="20">
    <location>
        <begin position="250"/>
        <end position="455"/>
    </location>
</feature>
<dbReference type="InterPro" id="IPR018357">
    <property type="entry name" value="Hexapep_transf_CS"/>
</dbReference>
<keyword evidence="11 20" id="KW-0460">Magnesium</keyword>
<comment type="similarity">
    <text evidence="4 20">In the C-terminal section; belongs to the transferase hexapeptide repeat family.</text>
</comment>
<proteinExistence type="inferred from homology"/>
<keyword evidence="16 20" id="KW-0961">Cell wall biogenesis/degradation</keyword>
<accession>A0A1S8N425</accession>
<dbReference type="SUPFAM" id="SSF51161">
    <property type="entry name" value="Trimeric LpxA-like enzymes"/>
    <property type="match status" value="1"/>
</dbReference>
<keyword evidence="9 20" id="KW-0479">Metal-binding</keyword>
<dbReference type="Pfam" id="PF00483">
    <property type="entry name" value="NTP_transferase"/>
    <property type="match status" value="1"/>
</dbReference>
<dbReference type="GO" id="GO:0016020">
    <property type="term" value="C:membrane"/>
    <property type="evidence" value="ECO:0007669"/>
    <property type="project" value="GOC"/>
</dbReference>
<evidence type="ECO:0000256" key="17">
    <source>
        <dbReference type="ARBA" id="ARBA00048247"/>
    </source>
</evidence>
<dbReference type="GO" id="GO:0000287">
    <property type="term" value="F:magnesium ion binding"/>
    <property type="evidence" value="ECO:0007669"/>
    <property type="project" value="UniProtKB-UniRule"/>
</dbReference>
<comment type="pathway">
    <text evidence="3 20">Nucleotide-sugar biosynthesis; UDP-N-acetyl-alpha-D-glucosamine biosynthesis; UDP-N-acetyl-alpha-D-glucosamine from N-acetyl-alpha-D-glucosamine 1-phosphate: step 1/1.</text>
</comment>
<dbReference type="InterPro" id="IPR001451">
    <property type="entry name" value="Hexapep"/>
</dbReference>
<evidence type="ECO:0000256" key="2">
    <source>
        <dbReference type="ARBA" id="ARBA00005166"/>
    </source>
</evidence>
<feature type="binding site" evidence="20">
    <location>
        <position position="364"/>
    </location>
    <ligand>
        <name>UDP-N-acetyl-alpha-D-glucosamine</name>
        <dbReference type="ChEBI" id="CHEBI:57705"/>
    </ligand>
</feature>
<evidence type="ECO:0000256" key="4">
    <source>
        <dbReference type="ARBA" id="ARBA00007707"/>
    </source>
</evidence>
<dbReference type="EMBL" id="LZYZ01000005">
    <property type="protein sequence ID" value="OOM11162.1"/>
    <property type="molecule type" value="Genomic_DNA"/>
</dbReference>
<gene>
    <name evidence="20 22" type="primary">glmU</name>
    <name evidence="22" type="ORF">CLOSAC_27050</name>
</gene>
<evidence type="ECO:0000256" key="5">
    <source>
        <dbReference type="ARBA" id="ARBA00007947"/>
    </source>
</evidence>
<evidence type="ECO:0000256" key="7">
    <source>
        <dbReference type="ARBA" id="ARBA00022679"/>
    </source>
</evidence>
<feature type="binding site" evidence="20">
    <location>
        <position position="331"/>
    </location>
    <ligand>
        <name>UDP-N-acetyl-alpha-D-glucosamine</name>
        <dbReference type="ChEBI" id="CHEBI:57705"/>
    </ligand>
</feature>
<dbReference type="GO" id="GO:0006048">
    <property type="term" value="P:UDP-N-acetylglucosamine biosynthetic process"/>
    <property type="evidence" value="ECO:0007669"/>
    <property type="project" value="UniProtKB-UniPathway"/>
</dbReference>
<feature type="binding site" evidence="20">
    <location>
        <position position="169"/>
    </location>
    <ligand>
        <name>UDP-N-acetyl-alpha-D-glucosamine</name>
        <dbReference type="ChEBI" id="CHEBI:57705"/>
    </ligand>
</feature>
<comment type="function">
    <text evidence="19 20">Catalyzes the last two sequential reactions in the de novo biosynthetic pathway for UDP-N-acetylglucosamine (UDP-GlcNAc). The C-terminal domain catalyzes the transfer of acetyl group from acetyl coenzyme A to glucosamine-1-phosphate (GlcN-1-P) to produce N-acetylglucosamine-1-phosphate (GlcNAc-1-P), which is converted into UDP-GlcNAc by the transfer of uridine 5-monophosphate (from uridine 5-triphosphate), a reaction catalyzed by the N-terminal domain.</text>
</comment>
<dbReference type="AlphaFoldDB" id="A0A1S8N425"/>
<keyword evidence="13 20" id="KW-0573">Peptidoglycan synthesis</keyword>
<dbReference type="CDD" id="cd02540">
    <property type="entry name" value="GT2_GlmU_N_bac"/>
    <property type="match status" value="1"/>
</dbReference>
<dbReference type="InterPro" id="IPR050065">
    <property type="entry name" value="GlmU-like"/>
</dbReference>
<dbReference type="Pfam" id="PF00132">
    <property type="entry name" value="Hexapep"/>
    <property type="match status" value="2"/>
</dbReference>
<comment type="similarity">
    <text evidence="5 20">In the N-terminal section; belongs to the N-acetylglucosamine-1-phosphate uridyltransferase family.</text>
</comment>
<dbReference type="GO" id="GO:0003977">
    <property type="term" value="F:UDP-N-acetylglucosamine diphosphorylase activity"/>
    <property type="evidence" value="ECO:0007669"/>
    <property type="project" value="UniProtKB-UniRule"/>
</dbReference>
<comment type="pathway">
    <text evidence="2 20">Nucleotide-sugar biosynthesis; UDP-N-acetyl-alpha-D-glucosamine biosynthesis; N-acetyl-alpha-D-glucosamine 1-phosphate from alpha-D-glucosamine 6-phosphate (route II): step 2/2.</text>
</comment>
<comment type="pathway">
    <text evidence="20">Bacterial outer membrane biogenesis; LPS lipid A biosynthesis.</text>
</comment>
<feature type="binding site" evidence="20">
    <location>
        <position position="438"/>
    </location>
    <ligand>
        <name>acetyl-CoA</name>
        <dbReference type="ChEBI" id="CHEBI:57288"/>
    </ligand>
</feature>
<evidence type="ECO:0000256" key="15">
    <source>
        <dbReference type="ARBA" id="ARBA00023315"/>
    </source>
</evidence>
<dbReference type="HAMAP" id="MF_01631">
    <property type="entry name" value="GlmU"/>
    <property type="match status" value="1"/>
</dbReference>
<feature type="binding site" evidence="20">
    <location>
        <begin position="78"/>
        <end position="79"/>
    </location>
    <ligand>
        <name>UDP-N-acetyl-alpha-D-glucosamine</name>
        <dbReference type="ChEBI" id="CHEBI:57705"/>
    </ligand>
</feature>
<evidence type="ECO:0000256" key="11">
    <source>
        <dbReference type="ARBA" id="ARBA00022842"/>
    </source>
</evidence>
<evidence type="ECO:0000256" key="16">
    <source>
        <dbReference type="ARBA" id="ARBA00023316"/>
    </source>
</evidence>
<dbReference type="PANTHER" id="PTHR43584">
    <property type="entry name" value="NUCLEOTIDYL TRANSFERASE"/>
    <property type="match status" value="1"/>
</dbReference>
<dbReference type="EC" id="2.7.7.23" evidence="20"/>
<evidence type="ECO:0000256" key="6">
    <source>
        <dbReference type="ARBA" id="ARBA00022490"/>
    </source>
</evidence>
<evidence type="ECO:0000256" key="1">
    <source>
        <dbReference type="ARBA" id="ARBA00004496"/>
    </source>
</evidence>
<dbReference type="InterPro" id="IPR005835">
    <property type="entry name" value="NTP_transferase_dom"/>
</dbReference>
<feature type="active site" description="Proton acceptor" evidence="20">
    <location>
        <position position="361"/>
    </location>
</feature>
<evidence type="ECO:0000259" key="21">
    <source>
        <dbReference type="Pfam" id="PF00483"/>
    </source>
</evidence>
<dbReference type="GO" id="GO:0009252">
    <property type="term" value="P:peptidoglycan biosynthetic process"/>
    <property type="evidence" value="ECO:0007669"/>
    <property type="project" value="UniProtKB-UniRule"/>
</dbReference>
<evidence type="ECO:0000313" key="22">
    <source>
        <dbReference type="EMBL" id="OOM11162.1"/>
    </source>
</evidence>
<sequence>MYKCALVLAAGQGKRIKSDLPKVLHKVCGKEMLKHVIDSIRNSGIDDINVIIGKGAELVKERTQDRNVSYSLQAEQLGTGHAVKCSKEFLQEKKGVVAIFTGDTPLIKQSTVERLVEDHINNKNAATILTAIVDDPTGYGRIVRKDNQVLKIVEHKDCNEEELKITEMNSGIYCFDIELLVKVLDKLNNNNEQGEYYLTDVIEILKSENKVIGAVVTDFEETIGVNSRVQLAQAEEILKNRINLKHMENGVTLIDPKTTYIGIDVEIGKDTIIYPNNILEGNTKIGSNCLLYQNSRIADSTIGNEVDIQSSVILDSKIGDNTTVGPFAYIRPESTIGKHARIGDFVEIKKSTIGDGTKVSHLTYIGDAEVGSDCNFGCGTVVVNYDGKVKHKTVIGDNSFIGCNTNLVSPVKVGDNTYIAAGSTITAEVKEGDLAVARAKQRNISGWVEKKGLKK</sequence>
<dbReference type="UniPathway" id="UPA00113">
    <property type="reaction ID" value="UER00532"/>
</dbReference>
<organism evidence="22 23">
    <name type="scientific">Clostridium saccharobutylicum</name>
    <dbReference type="NCBI Taxonomy" id="169679"/>
    <lineage>
        <taxon>Bacteria</taxon>
        <taxon>Bacillati</taxon>
        <taxon>Bacillota</taxon>
        <taxon>Clostridia</taxon>
        <taxon>Eubacteriales</taxon>
        <taxon>Clostridiaceae</taxon>
        <taxon>Clostridium</taxon>
    </lineage>
</organism>
<feature type="binding site" evidence="20">
    <location>
        <position position="140"/>
    </location>
    <ligand>
        <name>UDP-N-acetyl-alpha-D-glucosamine</name>
        <dbReference type="ChEBI" id="CHEBI:57705"/>
    </ligand>
</feature>